<comment type="caution">
    <text evidence="1">The sequence shown here is derived from an EMBL/GenBank/DDBJ whole genome shotgun (WGS) entry which is preliminary data.</text>
</comment>
<name>A0A2P5E2E8_PARAD</name>
<reference evidence="2" key="1">
    <citation type="submission" date="2016-06" db="EMBL/GenBank/DDBJ databases">
        <title>Parallel loss of symbiosis genes in relatives of nitrogen-fixing non-legume Parasponia.</title>
        <authorList>
            <person name="Van Velzen R."/>
            <person name="Holmer R."/>
            <person name="Bu F."/>
            <person name="Rutten L."/>
            <person name="Van Zeijl A."/>
            <person name="Liu W."/>
            <person name="Santuari L."/>
            <person name="Cao Q."/>
            <person name="Sharma T."/>
            <person name="Shen D."/>
            <person name="Roswanjaya Y."/>
            <person name="Wardhani T."/>
            <person name="Kalhor M.S."/>
            <person name="Jansen J."/>
            <person name="Van den Hoogen J."/>
            <person name="Gungor B."/>
            <person name="Hartog M."/>
            <person name="Hontelez J."/>
            <person name="Verver J."/>
            <person name="Yang W.-C."/>
            <person name="Schijlen E."/>
            <person name="Repin R."/>
            <person name="Schilthuizen M."/>
            <person name="Schranz E."/>
            <person name="Heidstra R."/>
            <person name="Miyata K."/>
            <person name="Fedorova E."/>
            <person name="Kohlen W."/>
            <person name="Bisseling T."/>
            <person name="Smit S."/>
            <person name="Geurts R."/>
        </authorList>
    </citation>
    <scope>NUCLEOTIDE SEQUENCE [LARGE SCALE GENOMIC DNA]</scope>
    <source>
        <strain evidence="2">cv. WU1-14</strain>
    </source>
</reference>
<keyword evidence="2" id="KW-1185">Reference proteome</keyword>
<dbReference type="EMBL" id="JXTB01000003">
    <property type="protein sequence ID" value="PON79719.1"/>
    <property type="molecule type" value="Genomic_DNA"/>
</dbReference>
<protein>
    <submittedName>
        <fullName evidence="1">Uncharacterized protein</fullName>
    </submittedName>
</protein>
<evidence type="ECO:0000313" key="2">
    <source>
        <dbReference type="Proteomes" id="UP000237105"/>
    </source>
</evidence>
<accession>A0A2P5E2E8</accession>
<gene>
    <name evidence="1" type="ORF">PanWU01x14_009510</name>
</gene>
<proteinExistence type="predicted"/>
<dbReference type="Proteomes" id="UP000237105">
    <property type="component" value="Unassembled WGS sequence"/>
</dbReference>
<sequence>MGRPRPEPNPSQTLDSSAQSSSCLGSWELEASRVFCQKTIEGNPLLKTQTGYLMQSWIGAHIGQIVLTKRWFVKVSPPTGVSRRGRRKESHANTREITVIMARDLWTFIDDWIVLSSTPEFENSV</sequence>
<organism evidence="1 2">
    <name type="scientific">Parasponia andersonii</name>
    <name type="common">Sponia andersonii</name>
    <dbReference type="NCBI Taxonomy" id="3476"/>
    <lineage>
        <taxon>Eukaryota</taxon>
        <taxon>Viridiplantae</taxon>
        <taxon>Streptophyta</taxon>
        <taxon>Embryophyta</taxon>
        <taxon>Tracheophyta</taxon>
        <taxon>Spermatophyta</taxon>
        <taxon>Magnoliopsida</taxon>
        <taxon>eudicotyledons</taxon>
        <taxon>Gunneridae</taxon>
        <taxon>Pentapetalae</taxon>
        <taxon>rosids</taxon>
        <taxon>fabids</taxon>
        <taxon>Rosales</taxon>
        <taxon>Cannabaceae</taxon>
        <taxon>Parasponia</taxon>
    </lineage>
</organism>
<evidence type="ECO:0000313" key="1">
    <source>
        <dbReference type="EMBL" id="PON79719.1"/>
    </source>
</evidence>
<dbReference type="AlphaFoldDB" id="A0A2P5E2E8"/>